<name>A0A5C6A7T7_9BACT</name>
<evidence type="ECO:0008006" key="3">
    <source>
        <dbReference type="Google" id="ProtNLM"/>
    </source>
</evidence>
<dbReference type="AlphaFoldDB" id="A0A5C6A7T7"/>
<sequence length="182" mass="20361">MSRRSGYLINEECVSSVSIDDPIELKCQAGFQMFAFEGSFGCFRMEATLELLEEGKTGIIFRLDRRTHDGYFISLDLFKGVAQLRAWGSGPDGSGEDMMQFKTLQAGYWAPEQRGRVDLRVIAYGSYLELAVGDRVLLSLADQTFQQGSLGFYVESTRVRVSDLSLEHFESPVQSDEQLANG</sequence>
<dbReference type="Gene3D" id="2.60.120.560">
    <property type="entry name" value="Exo-inulinase, domain 1"/>
    <property type="match status" value="1"/>
</dbReference>
<protein>
    <recommendedName>
        <fullName evidence="3">3-keto-disaccharide hydrolase domain-containing protein</fullName>
    </recommendedName>
</protein>
<evidence type="ECO:0000313" key="1">
    <source>
        <dbReference type="EMBL" id="TWT95450.1"/>
    </source>
</evidence>
<reference evidence="1 2" key="1">
    <citation type="submission" date="2019-02" db="EMBL/GenBank/DDBJ databases">
        <title>Deep-cultivation of Planctomycetes and their phenomic and genomic characterization uncovers novel biology.</title>
        <authorList>
            <person name="Wiegand S."/>
            <person name="Jogler M."/>
            <person name="Boedeker C."/>
            <person name="Pinto D."/>
            <person name="Vollmers J."/>
            <person name="Rivas-Marin E."/>
            <person name="Kohn T."/>
            <person name="Peeters S.H."/>
            <person name="Heuer A."/>
            <person name="Rast P."/>
            <person name="Oberbeckmann S."/>
            <person name="Bunk B."/>
            <person name="Jeske O."/>
            <person name="Meyerdierks A."/>
            <person name="Storesund J.E."/>
            <person name="Kallscheuer N."/>
            <person name="Luecker S."/>
            <person name="Lage O.M."/>
            <person name="Pohl T."/>
            <person name="Merkel B.J."/>
            <person name="Hornburger P."/>
            <person name="Mueller R.-W."/>
            <person name="Bruemmer F."/>
            <person name="Labrenz M."/>
            <person name="Spormann A.M."/>
            <person name="Op Den Camp H."/>
            <person name="Overmann J."/>
            <person name="Amann R."/>
            <person name="Jetten M.S.M."/>
            <person name="Mascher T."/>
            <person name="Medema M.H."/>
            <person name="Devos D.P."/>
            <person name="Kaster A.-K."/>
            <person name="Ovreas L."/>
            <person name="Rohde M."/>
            <person name="Galperin M.Y."/>
            <person name="Jogler C."/>
        </authorList>
    </citation>
    <scope>NUCLEOTIDE SEQUENCE [LARGE SCALE GENOMIC DNA]</scope>
    <source>
        <strain evidence="1 2">Pla100</strain>
    </source>
</reference>
<accession>A0A5C6A7T7</accession>
<gene>
    <name evidence="1" type="ORF">Pla100_30910</name>
</gene>
<dbReference type="EMBL" id="SJPM01000006">
    <property type="protein sequence ID" value="TWT95450.1"/>
    <property type="molecule type" value="Genomic_DNA"/>
</dbReference>
<keyword evidence="2" id="KW-1185">Reference proteome</keyword>
<proteinExistence type="predicted"/>
<evidence type="ECO:0000313" key="2">
    <source>
        <dbReference type="Proteomes" id="UP000316213"/>
    </source>
</evidence>
<comment type="caution">
    <text evidence="1">The sequence shown here is derived from an EMBL/GenBank/DDBJ whole genome shotgun (WGS) entry which is preliminary data.</text>
</comment>
<dbReference type="Proteomes" id="UP000316213">
    <property type="component" value="Unassembled WGS sequence"/>
</dbReference>
<organism evidence="1 2">
    <name type="scientific">Neorhodopirellula pilleata</name>
    <dbReference type="NCBI Taxonomy" id="2714738"/>
    <lineage>
        <taxon>Bacteria</taxon>
        <taxon>Pseudomonadati</taxon>
        <taxon>Planctomycetota</taxon>
        <taxon>Planctomycetia</taxon>
        <taxon>Pirellulales</taxon>
        <taxon>Pirellulaceae</taxon>
        <taxon>Neorhodopirellula</taxon>
    </lineage>
</organism>